<dbReference type="Gene3D" id="3.30.505.50">
    <property type="entry name" value="Sigma 54 modulation/S30EA ribosomal protein, C-terminal domain"/>
    <property type="match status" value="2"/>
</dbReference>
<evidence type="ECO:0000256" key="1">
    <source>
        <dbReference type="ARBA" id="ARBA00022845"/>
    </source>
</evidence>
<dbReference type="OrthoDB" id="3825664at2"/>
<feature type="domain" description="Sigma 54 modulation/S30EA ribosomal protein C-terminal" evidence="2">
    <location>
        <begin position="127"/>
        <end position="179"/>
    </location>
</feature>
<dbReference type="Gene3D" id="3.30.160.100">
    <property type="entry name" value="Ribosome hibernation promotion factor-like"/>
    <property type="match status" value="1"/>
</dbReference>
<dbReference type="InterPro" id="IPR003489">
    <property type="entry name" value="RHF/RaiA"/>
</dbReference>
<sequence length="255" mass="28956">MADTADVTQAFDIEISTQGTMPGAEDYVRSKLGGLNKYTRRPILHARVRLTRHQDGSPERPVVAQANINVGGRFIRAQVEGDNVREAVDRLEDRLRLQIDRITGKWEAKREQPRPLHRPSFFPRAKEERQIIRRKSYTLATATLDEAVTEMELLDYDFHLFTEKGTGQDCVLYHDDEGYRIAQITPTSPEELAPHTVEVSISPHPAPKLTVDEATERMNMLGVPFLYFVEAESGRGNVLYHRYDGHYGLLTPADA</sequence>
<dbReference type="STRING" id="1797.RMCT_0649"/>
<accession>A0A100XC30</accession>
<organism evidence="3 4">
    <name type="scientific">Mycolicibacterium thermoresistibile</name>
    <name type="common">Mycobacterium thermoresistibile</name>
    <dbReference type="NCBI Taxonomy" id="1797"/>
    <lineage>
        <taxon>Bacteria</taxon>
        <taxon>Bacillati</taxon>
        <taxon>Actinomycetota</taxon>
        <taxon>Actinomycetes</taxon>
        <taxon>Mycobacteriales</taxon>
        <taxon>Mycobacteriaceae</taxon>
        <taxon>Mycolicibacterium</taxon>
    </lineage>
</organism>
<dbReference type="SUPFAM" id="SSF69754">
    <property type="entry name" value="Ribosome binding protein Y (YfiA homologue)"/>
    <property type="match status" value="1"/>
</dbReference>
<dbReference type="PANTHER" id="PTHR33231">
    <property type="entry name" value="30S RIBOSOMAL PROTEIN"/>
    <property type="match status" value="1"/>
</dbReference>
<dbReference type="GO" id="GO:0045900">
    <property type="term" value="P:negative regulation of translational elongation"/>
    <property type="evidence" value="ECO:0007669"/>
    <property type="project" value="TreeGrafter"/>
</dbReference>
<comment type="caution">
    <text evidence="3">The sequence shown here is derived from an EMBL/GenBank/DDBJ whole genome shotgun (WGS) entry which is preliminary data.</text>
</comment>
<dbReference type="PANTHER" id="PTHR33231:SF1">
    <property type="entry name" value="30S RIBOSOMAL PROTEIN"/>
    <property type="match status" value="1"/>
</dbReference>
<evidence type="ECO:0000259" key="2">
    <source>
        <dbReference type="Pfam" id="PF16321"/>
    </source>
</evidence>
<reference evidence="3 4" key="1">
    <citation type="journal article" date="2016" name="Genome Announc.">
        <title>Draft Genome Sequences of Five Rapidly Growing Mycobacterium Species, M. thermoresistibile, M. fortuitum subsp. acetamidolyticum, M. canariasense, M. brisbanense, and M. novocastrense.</title>
        <authorList>
            <person name="Katahira K."/>
            <person name="Ogura Y."/>
            <person name="Gotoh Y."/>
            <person name="Hayashi T."/>
        </authorList>
    </citation>
    <scope>NUCLEOTIDE SEQUENCE [LARGE SCALE GENOMIC DNA]</scope>
    <source>
        <strain evidence="3 4">JCM6362</strain>
    </source>
</reference>
<dbReference type="AlphaFoldDB" id="A0A100XC30"/>
<dbReference type="GO" id="GO:0022627">
    <property type="term" value="C:cytosolic small ribosomal subunit"/>
    <property type="evidence" value="ECO:0007669"/>
    <property type="project" value="TreeGrafter"/>
</dbReference>
<dbReference type="Pfam" id="PF16321">
    <property type="entry name" value="Ribosom_S30AE_C"/>
    <property type="match status" value="2"/>
</dbReference>
<dbReference type="InterPro" id="IPR032528">
    <property type="entry name" value="Ribosom_S30AE_C"/>
</dbReference>
<dbReference type="GO" id="GO:0043024">
    <property type="term" value="F:ribosomal small subunit binding"/>
    <property type="evidence" value="ECO:0007669"/>
    <property type="project" value="TreeGrafter"/>
</dbReference>
<dbReference type="EMBL" id="BCTB01000004">
    <property type="protein sequence ID" value="GAT13678.1"/>
    <property type="molecule type" value="Genomic_DNA"/>
</dbReference>
<name>A0A100XC30_MYCTH</name>
<evidence type="ECO:0000313" key="3">
    <source>
        <dbReference type="EMBL" id="GAT13678.1"/>
    </source>
</evidence>
<dbReference type="RefSeq" id="WP_040547291.1">
    <property type="nucleotide sequence ID" value="NZ_BCTB01000004.1"/>
</dbReference>
<dbReference type="Proteomes" id="UP000069654">
    <property type="component" value="Unassembled WGS sequence"/>
</dbReference>
<protein>
    <recommendedName>
        <fullName evidence="2">Sigma 54 modulation/S30EA ribosomal protein C-terminal domain-containing protein</fullName>
    </recommendedName>
</protein>
<gene>
    <name evidence="3" type="ORF">RMCT_0649</name>
</gene>
<reference evidence="4" key="2">
    <citation type="submission" date="2016-02" db="EMBL/GenBank/DDBJ databases">
        <title>Draft genome sequence of five rapidly growing Mycobacterium species.</title>
        <authorList>
            <person name="Katahira K."/>
            <person name="Gotou Y."/>
            <person name="Iida K."/>
            <person name="Ogura Y."/>
            <person name="Hayashi T."/>
        </authorList>
    </citation>
    <scope>NUCLEOTIDE SEQUENCE [LARGE SCALE GENOMIC DNA]</scope>
    <source>
        <strain evidence="4">JCM6362</strain>
    </source>
</reference>
<keyword evidence="1" id="KW-0810">Translation regulation</keyword>
<proteinExistence type="predicted"/>
<dbReference type="InterPro" id="IPR050574">
    <property type="entry name" value="HPF/YfiA_ribosome-assoc"/>
</dbReference>
<dbReference type="InterPro" id="IPR036567">
    <property type="entry name" value="RHF-like"/>
</dbReference>
<feature type="domain" description="Sigma 54 modulation/S30EA ribosomal protein C-terminal" evidence="2">
    <location>
        <begin position="204"/>
        <end position="249"/>
    </location>
</feature>
<dbReference type="InterPro" id="IPR038416">
    <property type="entry name" value="Ribosom_S30AE_C_sf"/>
</dbReference>
<dbReference type="Pfam" id="PF02482">
    <property type="entry name" value="Ribosomal_S30AE"/>
    <property type="match status" value="1"/>
</dbReference>
<evidence type="ECO:0000313" key="4">
    <source>
        <dbReference type="Proteomes" id="UP000069654"/>
    </source>
</evidence>